<sequence>MLKDSANLIAAKVVSAHCPLIIAETETGQRFQLHLTRQQKRDPLFWATMLDILQAEIWLPITKHYHEVIDSGWLLPQPATAVASAEIFDYNKR</sequence>
<reference evidence="1 2" key="1">
    <citation type="submission" date="2022-03" db="EMBL/GenBank/DDBJ databases">
        <title>Draft genome sequence of Furfurilactobacillus curtus JCM 31185.</title>
        <authorList>
            <person name="Suzuki S."/>
            <person name="Endo A."/>
            <person name="Kajikawa A."/>
        </authorList>
    </citation>
    <scope>NUCLEOTIDE SEQUENCE [LARGE SCALE GENOMIC DNA]</scope>
    <source>
        <strain evidence="1 2">JCM 31185</strain>
    </source>
</reference>
<evidence type="ECO:0000313" key="1">
    <source>
        <dbReference type="EMBL" id="GKT06288.1"/>
    </source>
</evidence>
<accession>A0ABQ5JNZ7</accession>
<gene>
    <name evidence="1" type="ORF">JCM31185_15750</name>
</gene>
<organism evidence="1 2">
    <name type="scientific">Furfurilactobacillus curtus</name>
    <dbReference type="NCBI Taxonomy" id="1746200"/>
    <lineage>
        <taxon>Bacteria</taxon>
        <taxon>Bacillati</taxon>
        <taxon>Bacillota</taxon>
        <taxon>Bacilli</taxon>
        <taxon>Lactobacillales</taxon>
        <taxon>Lactobacillaceae</taxon>
        <taxon>Furfurilactobacillus</taxon>
    </lineage>
</organism>
<comment type="caution">
    <text evidence="1">The sequence shown here is derived from an EMBL/GenBank/DDBJ whole genome shotgun (WGS) entry which is preliminary data.</text>
</comment>
<keyword evidence="2" id="KW-1185">Reference proteome</keyword>
<evidence type="ECO:0000313" key="2">
    <source>
        <dbReference type="Proteomes" id="UP001628078"/>
    </source>
</evidence>
<name>A0ABQ5JNZ7_9LACO</name>
<dbReference type="EMBL" id="BQXO01000004">
    <property type="protein sequence ID" value="GKT06288.1"/>
    <property type="molecule type" value="Genomic_DNA"/>
</dbReference>
<protein>
    <submittedName>
        <fullName evidence="1">Uncharacterized protein</fullName>
    </submittedName>
</protein>
<proteinExistence type="predicted"/>
<dbReference type="Proteomes" id="UP001628078">
    <property type="component" value="Unassembled WGS sequence"/>
</dbReference>
<dbReference type="RefSeq" id="WP_407884300.1">
    <property type="nucleotide sequence ID" value="NZ_BQXO01000004.1"/>
</dbReference>